<dbReference type="CDD" id="cd01991">
    <property type="entry name" value="Asn_synthase_B_C"/>
    <property type="match status" value="1"/>
</dbReference>
<keyword evidence="13" id="KW-1185">Reference proteome</keyword>
<evidence type="ECO:0000256" key="6">
    <source>
        <dbReference type="ARBA" id="ARBA00022962"/>
    </source>
</evidence>
<dbReference type="InterPro" id="IPR017932">
    <property type="entry name" value="GATase_2_dom"/>
</dbReference>
<keyword evidence="5 9" id="KW-0067">ATP-binding</keyword>
<evidence type="ECO:0000256" key="9">
    <source>
        <dbReference type="PIRSR" id="PIRSR001589-2"/>
    </source>
</evidence>
<dbReference type="GO" id="GO:0006529">
    <property type="term" value="P:asparagine biosynthetic process"/>
    <property type="evidence" value="ECO:0007669"/>
    <property type="project" value="UniProtKB-KW"/>
</dbReference>
<dbReference type="Gene3D" id="3.40.50.620">
    <property type="entry name" value="HUPs"/>
    <property type="match status" value="1"/>
</dbReference>
<dbReference type="EC" id="6.3.5.4" evidence="3"/>
<evidence type="ECO:0000256" key="8">
    <source>
        <dbReference type="PIRSR" id="PIRSR001589-1"/>
    </source>
</evidence>
<comment type="pathway">
    <text evidence="1">Amino-acid biosynthesis; L-asparagine biosynthesis; L-asparagine from L-aspartate (L-Gln route): step 1/1.</text>
</comment>
<keyword evidence="8" id="KW-0061">Asparagine biosynthesis</keyword>
<feature type="domain" description="Glutamine amidotransferase type-2" evidence="11">
    <location>
        <begin position="2"/>
        <end position="213"/>
    </location>
</feature>
<dbReference type="InterPro" id="IPR001962">
    <property type="entry name" value="Asn_synthase"/>
</dbReference>
<gene>
    <name evidence="12" type="ORF">EDC57_2376</name>
</gene>
<evidence type="ECO:0000313" key="13">
    <source>
        <dbReference type="Proteomes" id="UP000276634"/>
    </source>
</evidence>
<dbReference type="PIRSF" id="PIRSF001589">
    <property type="entry name" value="Asn_synthetase_glu-h"/>
    <property type="match status" value="1"/>
</dbReference>
<dbReference type="SUPFAM" id="SSF56235">
    <property type="entry name" value="N-terminal nucleophile aminohydrolases (Ntn hydrolases)"/>
    <property type="match status" value="1"/>
</dbReference>
<comment type="catalytic activity">
    <reaction evidence="7">
        <text>L-aspartate + L-glutamine + ATP + H2O = L-asparagine + L-glutamate + AMP + diphosphate + H(+)</text>
        <dbReference type="Rhea" id="RHEA:12228"/>
        <dbReference type="ChEBI" id="CHEBI:15377"/>
        <dbReference type="ChEBI" id="CHEBI:15378"/>
        <dbReference type="ChEBI" id="CHEBI:29985"/>
        <dbReference type="ChEBI" id="CHEBI:29991"/>
        <dbReference type="ChEBI" id="CHEBI:30616"/>
        <dbReference type="ChEBI" id="CHEBI:33019"/>
        <dbReference type="ChEBI" id="CHEBI:58048"/>
        <dbReference type="ChEBI" id="CHEBI:58359"/>
        <dbReference type="ChEBI" id="CHEBI:456215"/>
        <dbReference type="EC" id="6.3.5.4"/>
    </reaction>
</comment>
<dbReference type="PANTHER" id="PTHR43284">
    <property type="entry name" value="ASPARAGINE SYNTHETASE (GLUTAMINE-HYDROLYZING)"/>
    <property type="match status" value="1"/>
</dbReference>
<dbReference type="GO" id="GO:0005829">
    <property type="term" value="C:cytosol"/>
    <property type="evidence" value="ECO:0007669"/>
    <property type="project" value="TreeGrafter"/>
</dbReference>
<dbReference type="GO" id="GO:0004066">
    <property type="term" value="F:asparagine synthase (glutamine-hydrolyzing) activity"/>
    <property type="evidence" value="ECO:0007669"/>
    <property type="project" value="UniProtKB-EC"/>
</dbReference>
<feature type="binding site" evidence="9">
    <location>
        <begin position="343"/>
        <end position="344"/>
    </location>
    <ligand>
        <name>ATP</name>
        <dbReference type="ChEBI" id="CHEBI:30616"/>
    </ligand>
</feature>
<dbReference type="Proteomes" id="UP000276634">
    <property type="component" value="Unassembled WGS sequence"/>
</dbReference>
<proteinExistence type="inferred from homology"/>
<dbReference type="Pfam" id="PF13537">
    <property type="entry name" value="GATase_7"/>
    <property type="match status" value="1"/>
</dbReference>
<dbReference type="NCBIfam" id="TIGR01536">
    <property type="entry name" value="asn_synth_AEB"/>
    <property type="match status" value="1"/>
</dbReference>
<protein>
    <recommendedName>
        <fullName evidence="3">asparagine synthase (glutamine-hydrolyzing)</fullName>
        <ecNumber evidence="3">6.3.5.4</ecNumber>
    </recommendedName>
</protein>
<dbReference type="InterPro" id="IPR014729">
    <property type="entry name" value="Rossmann-like_a/b/a_fold"/>
</dbReference>
<name>A0A3N1XST0_9GAMM</name>
<dbReference type="PROSITE" id="PS51278">
    <property type="entry name" value="GATASE_TYPE_2"/>
    <property type="match status" value="1"/>
</dbReference>
<dbReference type="CDD" id="cd00712">
    <property type="entry name" value="AsnB"/>
    <property type="match status" value="1"/>
</dbReference>
<comment type="similarity">
    <text evidence="2">Belongs to the asparagine synthetase family.</text>
</comment>
<evidence type="ECO:0000256" key="2">
    <source>
        <dbReference type="ARBA" id="ARBA00005752"/>
    </source>
</evidence>
<dbReference type="InterPro" id="IPR029055">
    <property type="entry name" value="Ntn_hydrolases_N"/>
</dbReference>
<feature type="transmembrane region" description="Helical" evidence="10">
    <location>
        <begin position="590"/>
        <end position="608"/>
    </location>
</feature>
<keyword evidence="8" id="KW-0028">Amino-acid biosynthesis</keyword>
<dbReference type="PANTHER" id="PTHR43284:SF1">
    <property type="entry name" value="ASPARAGINE SYNTHETASE"/>
    <property type="match status" value="1"/>
</dbReference>
<dbReference type="SUPFAM" id="SSF52402">
    <property type="entry name" value="Adenine nucleotide alpha hydrolases-like"/>
    <property type="match status" value="1"/>
</dbReference>
<organism evidence="12 13">
    <name type="scientific">Inmirania thermothiophila</name>
    <dbReference type="NCBI Taxonomy" id="1750597"/>
    <lineage>
        <taxon>Bacteria</taxon>
        <taxon>Pseudomonadati</taxon>
        <taxon>Pseudomonadota</taxon>
        <taxon>Gammaproteobacteria</taxon>
        <taxon>Chromatiales</taxon>
        <taxon>Ectothiorhodospiraceae</taxon>
        <taxon>Inmirania</taxon>
    </lineage>
</organism>
<dbReference type="Pfam" id="PF00733">
    <property type="entry name" value="Asn_synthase"/>
    <property type="match status" value="1"/>
</dbReference>
<evidence type="ECO:0000256" key="3">
    <source>
        <dbReference type="ARBA" id="ARBA00012737"/>
    </source>
</evidence>
<sequence length="612" mass="68062">MCGIAGWFATGRREGAAAILERMADRLAHRGPDGRGVWSDAHAGLAHTRLAVIDPEGGAQPLWDAEGRAVIVFNGEIYNHEALRRALVREGASFRTRSDTEVVLQLFLRRGVEGLARLRGMYALALWEPAARRGWLARDPLGIKPLFVQEAADTLRFGSEAKAILADPGAGSPRLDEAALHLLLNLRYPAGETTLFRGIRQVPPGTVLEWRDGRVRRHAIPEAAAGDAPLMEAIRDSVQAHLVADVAVGAYLSGGIDSATVVALSGRPLPTFTLDVGDDPREAEHAARTAELLGVPNRREALRLDLAEELPRLVWHLEAPKINALQSALVARCAAGAVKVALSGLGGDELFMGYRIHGLIARAQALARLAPPPLAAPAGAIAAAAARTLGRAEWSEPERAALAVAALGDWPRVYGLLRNLWDDPRRRRRIYGPRMLDAELPDAWRWLAAHWPEAPTPLAQTERFEWRHKMVNDLLWNEDRVSMACGIEVRVPFVDGPLAARVRRLTPEARMPRGRLKGLLREELRSVLPREVLERPKSGFQLDAPSFFAERLAPLARDWLSPERIRRHGLFNPDWIARTMRLPPQRRHRWHFFMLYLMLLTHLWIEVFEQGR</sequence>
<keyword evidence="10" id="KW-0472">Membrane</keyword>
<evidence type="ECO:0000313" key="12">
    <source>
        <dbReference type="EMBL" id="ROR29704.1"/>
    </source>
</evidence>
<keyword evidence="6 8" id="KW-0315">Glutamine amidotransferase</keyword>
<dbReference type="InterPro" id="IPR006426">
    <property type="entry name" value="Asn_synth_AEB"/>
</dbReference>
<dbReference type="RefSeq" id="WP_123402101.1">
    <property type="nucleotide sequence ID" value="NZ_RJVI01000003.1"/>
</dbReference>
<keyword evidence="4 9" id="KW-0547">Nucleotide-binding</keyword>
<keyword evidence="10" id="KW-1133">Transmembrane helix</keyword>
<comment type="caution">
    <text evidence="12">The sequence shown here is derived from an EMBL/GenBank/DDBJ whole genome shotgun (WGS) entry which is preliminary data.</text>
</comment>
<dbReference type="GO" id="GO:0005524">
    <property type="term" value="F:ATP binding"/>
    <property type="evidence" value="ECO:0007669"/>
    <property type="project" value="UniProtKB-KW"/>
</dbReference>
<keyword evidence="10" id="KW-0812">Transmembrane</keyword>
<feature type="active site" description="For GATase activity" evidence="8">
    <location>
        <position position="2"/>
    </location>
</feature>
<evidence type="ECO:0000256" key="5">
    <source>
        <dbReference type="ARBA" id="ARBA00022840"/>
    </source>
</evidence>
<dbReference type="InterPro" id="IPR033738">
    <property type="entry name" value="AsnB_N"/>
</dbReference>
<dbReference type="Gene3D" id="3.60.20.10">
    <property type="entry name" value="Glutamine Phosphoribosylpyrophosphate, subunit 1, domain 1"/>
    <property type="match status" value="1"/>
</dbReference>
<evidence type="ECO:0000256" key="7">
    <source>
        <dbReference type="ARBA" id="ARBA00048741"/>
    </source>
</evidence>
<evidence type="ECO:0000256" key="1">
    <source>
        <dbReference type="ARBA" id="ARBA00005187"/>
    </source>
</evidence>
<feature type="binding site" evidence="9">
    <location>
        <position position="99"/>
    </location>
    <ligand>
        <name>L-glutamine</name>
        <dbReference type="ChEBI" id="CHEBI:58359"/>
    </ligand>
</feature>
<reference evidence="12 13" key="1">
    <citation type="submission" date="2018-11" db="EMBL/GenBank/DDBJ databases">
        <title>Genomic Encyclopedia of Type Strains, Phase IV (KMG-IV): sequencing the most valuable type-strain genomes for metagenomic binning, comparative biology and taxonomic classification.</title>
        <authorList>
            <person name="Goeker M."/>
        </authorList>
    </citation>
    <scope>NUCLEOTIDE SEQUENCE [LARGE SCALE GENOMIC DNA]</scope>
    <source>
        <strain evidence="12 13">DSM 100275</strain>
    </source>
</reference>
<evidence type="ECO:0000259" key="11">
    <source>
        <dbReference type="PROSITE" id="PS51278"/>
    </source>
</evidence>
<evidence type="ECO:0000256" key="10">
    <source>
        <dbReference type="SAM" id="Phobius"/>
    </source>
</evidence>
<dbReference type="InterPro" id="IPR051786">
    <property type="entry name" value="ASN_synthetase/amidase"/>
</dbReference>
<evidence type="ECO:0000256" key="4">
    <source>
        <dbReference type="ARBA" id="ARBA00022741"/>
    </source>
</evidence>
<dbReference type="EMBL" id="RJVI01000003">
    <property type="protein sequence ID" value="ROR29704.1"/>
    <property type="molecule type" value="Genomic_DNA"/>
</dbReference>
<dbReference type="AlphaFoldDB" id="A0A3N1XST0"/>
<dbReference type="OrthoDB" id="9763290at2"/>
<accession>A0A3N1XST0</accession>